<comment type="catalytic activity">
    <reaction evidence="1">
        <text>ATP + protein L-histidine = ADP + protein N-phospho-L-histidine.</text>
        <dbReference type="EC" id="2.7.13.3"/>
    </reaction>
</comment>
<keyword evidence="7" id="KW-0472">Membrane</keyword>
<evidence type="ECO:0000256" key="5">
    <source>
        <dbReference type="ARBA" id="ARBA00022777"/>
    </source>
</evidence>
<evidence type="ECO:0000256" key="2">
    <source>
        <dbReference type="ARBA" id="ARBA00012438"/>
    </source>
</evidence>
<comment type="caution">
    <text evidence="9">The sequence shown here is derived from an EMBL/GenBank/DDBJ whole genome shotgun (WGS) entry which is preliminary data.</text>
</comment>
<keyword evidence="7" id="KW-1133">Transmembrane helix</keyword>
<dbReference type="SMART" id="SM00387">
    <property type="entry name" value="HATPase_c"/>
    <property type="match status" value="1"/>
</dbReference>
<dbReference type="Gene3D" id="3.30.565.10">
    <property type="entry name" value="Histidine kinase-like ATPase, C-terminal domain"/>
    <property type="match status" value="1"/>
</dbReference>
<protein>
    <recommendedName>
        <fullName evidence="2">histidine kinase</fullName>
        <ecNumber evidence="2">2.7.13.3</ecNumber>
    </recommendedName>
</protein>
<feature type="transmembrane region" description="Helical" evidence="7">
    <location>
        <begin position="12"/>
        <end position="34"/>
    </location>
</feature>
<keyword evidence="6" id="KW-0902">Two-component regulatory system</keyword>
<dbReference type="CDD" id="cd00075">
    <property type="entry name" value="HATPase"/>
    <property type="match status" value="1"/>
</dbReference>
<dbReference type="PRINTS" id="PR00344">
    <property type="entry name" value="BCTRLSENSOR"/>
</dbReference>
<dbReference type="GO" id="GO:0005886">
    <property type="term" value="C:plasma membrane"/>
    <property type="evidence" value="ECO:0007669"/>
    <property type="project" value="TreeGrafter"/>
</dbReference>
<evidence type="ECO:0000259" key="8">
    <source>
        <dbReference type="PROSITE" id="PS50109"/>
    </source>
</evidence>
<gene>
    <name evidence="9" type="ORF">ASZ90_005301</name>
</gene>
<dbReference type="PANTHER" id="PTHR45453">
    <property type="entry name" value="PHOSPHATE REGULON SENSOR PROTEIN PHOR"/>
    <property type="match status" value="1"/>
</dbReference>
<dbReference type="InterPro" id="IPR036890">
    <property type="entry name" value="HATPase_C_sf"/>
</dbReference>
<dbReference type="GO" id="GO:0004721">
    <property type="term" value="F:phosphoprotein phosphatase activity"/>
    <property type="evidence" value="ECO:0007669"/>
    <property type="project" value="TreeGrafter"/>
</dbReference>
<organism evidence="9">
    <name type="scientific">hydrocarbon metagenome</name>
    <dbReference type="NCBI Taxonomy" id="938273"/>
    <lineage>
        <taxon>unclassified sequences</taxon>
        <taxon>metagenomes</taxon>
        <taxon>ecological metagenomes</taxon>
    </lineage>
</organism>
<keyword evidence="5 9" id="KW-0418">Kinase</keyword>
<evidence type="ECO:0000256" key="6">
    <source>
        <dbReference type="ARBA" id="ARBA00023012"/>
    </source>
</evidence>
<dbReference type="PROSITE" id="PS50109">
    <property type="entry name" value="HIS_KIN"/>
    <property type="match status" value="1"/>
</dbReference>
<accession>A0A0W8FVS3</accession>
<keyword evidence="4" id="KW-0808">Transferase</keyword>
<evidence type="ECO:0000256" key="4">
    <source>
        <dbReference type="ARBA" id="ARBA00022679"/>
    </source>
</evidence>
<evidence type="ECO:0000256" key="1">
    <source>
        <dbReference type="ARBA" id="ARBA00000085"/>
    </source>
</evidence>
<reference evidence="9" key="1">
    <citation type="journal article" date="2015" name="Proc. Natl. Acad. Sci. U.S.A.">
        <title>Networks of energetic and metabolic interactions define dynamics in microbial communities.</title>
        <authorList>
            <person name="Embree M."/>
            <person name="Liu J.K."/>
            <person name="Al-Bassam M.M."/>
            <person name="Zengler K."/>
        </authorList>
    </citation>
    <scope>NUCLEOTIDE SEQUENCE</scope>
</reference>
<name>A0A0W8FVS3_9ZZZZ</name>
<feature type="domain" description="Histidine kinase" evidence="8">
    <location>
        <begin position="68"/>
        <end position="293"/>
    </location>
</feature>
<dbReference type="InterPro" id="IPR004358">
    <property type="entry name" value="Sig_transdc_His_kin-like_C"/>
</dbReference>
<dbReference type="InterPro" id="IPR003661">
    <property type="entry name" value="HisK_dim/P_dom"/>
</dbReference>
<dbReference type="EC" id="2.7.13.3" evidence="2"/>
<dbReference type="SUPFAM" id="SSF47384">
    <property type="entry name" value="Homodimeric domain of signal transducing histidine kinase"/>
    <property type="match status" value="1"/>
</dbReference>
<evidence type="ECO:0000313" key="9">
    <source>
        <dbReference type="EMBL" id="KUG24882.1"/>
    </source>
</evidence>
<keyword evidence="3" id="KW-0597">Phosphoprotein</keyword>
<dbReference type="InterPro" id="IPR050351">
    <property type="entry name" value="BphY/WalK/GraS-like"/>
</dbReference>
<dbReference type="Pfam" id="PF00512">
    <property type="entry name" value="HisKA"/>
    <property type="match status" value="1"/>
</dbReference>
<dbReference type="Gene3D" id="1.10.287.130">
    <property type="match status" value="1"/>
</dbReference>
<evidence type="ECO:0000256" key="7">
    <source>
        <dbReference type="SAM" id="Phobius"/>
    </source>
</evidence>
<dbReference type="SUPFAM" id="SSF55874">
    <property type="entry name" value="ATPase domain of HSP90 chaperone/DNA topoisomerase II/histidine kinase"/>
    <property type="match status" value="1"/>
</dbReference>
<dbReference type="InterPro" id="IPR036097">
    <property type="entry name" value="HisK_dim/P_sf"/>
</dbReference>
<dbReference type="AlphaFoldDB" id="A0A0W8FVS3"/>
<dbReference type="InterPro" id="IPR005467">
    <property type="entry name" value="His_kinase_dom"/>
</dbReference>
<dbReference type="PANTHER" id="PTHR45453:SF1">
    <property type="entry name" value="PHOSPHATE REGULON SENSOR PROTEIN PHOR"/>
    <property type="match status" value="1"/>
</dbReference>
<dbReference type="EMBL" id="LNQE01000804">
    <property type="protein sequence ID" value="KUG24882.1"/>
    <property type="molecule type" value="Genomic_DNA"/>
</dbReference>
<evidence type="ECO:0000256" key="3">
    <source>
        <dbReference type="ARBA" id="ARBA00022553"/>
    </source>
</evidence>
<dbReference type="GO" id="GO:0000155">
    <property type="term" value="F:phosphorelay sensor kinase activity"/>
    <property type="evidence" value="ECO:0007669"/>
    <property type="project" value="InterPro"/>
</dbReference>
<proteinExistence type="predicted"/>
<dbReference type="Pfam" id="PF02518">
    <property type="entry name" value="HATPase_c"/>
    <property type="match status" value="1"/>
</dbReference>
<dbReference type="SMART" id="SM00388">
    <property type="entry name" value="HisKA"/>
    <property type="match status" value="1"/>
</dbReference>
<sequence>MKGIYLGTPEHNITYVFLFLIIYSSMLLLSVYIANKISHQLYKREQQLKSSLDQIEEVEKKKQKYIIGVVHEIKSPISAIQSIADLILDEYIAPLPDMLKEKIERIKIRSMEGLNLVNNVLFISRLRLLNLTSTEKIDVMTIIKEVIDKRCADMKKDEMKISINDKRTLKRDLQADKILFELAISNLICNAFKYTPKDGRVDVELIDDELSLTIEISDTGIGIPSNEIQNVMNEFYRATNVKKSNYEGSGLGLALVKEVIDLHGGSISIKSPSKIGNINNPGTAITIKIPYSTNPNQFDKKYSIDQVKI</sequence>
<dbReference type="InterPro" id="IPR003594">
    <property type="entry name" value="HATPase_dom"/>
</dbReference>
<keyword evidence="7" id="KW-0812">Transmembrane</keyword>
<dbReference type="CDD" id="cd00082">
    <property type="entry name" value="HisKA"/>
    <property type="match status" value="1"/>
</dbReference>
<dbReference type="GO" id="GO:0016036">
    <property type="term" value="P:cellular response to phosphate starvation"/>
    <property type="evidence" value="ECO:0007669"/>
    <property type="project" value="TreeGrafter"/>
</dbReference>